<evidence type="ECO:0000313" key="2">
    <source>
        <dbReference type="Proteomes" id="UP000324800"/>
    </source>
</evidence>
<sequence>MTTSTKSSHKTDTSFRSTLLQRVEVNDLLSLVTKLEQMKEDQLKESIPQLFYEISCAQNDQLIQARDVIIDKIVKLFCLQKDLHIQLKTRTLKPYVLH</sequence>
<name>A0A5J4TR04_9EUKA</name>
<proteinExistence type="predicted"/>
<dbReference type="EMBL" id="SNRW01027075">
    <property type="protein sequence ID" value="KAA6360339.1"/>
    <property type="molecule type" value="Genomic_DNA"/>
</dbReference>
<reference evidence="1 2" key="1">
    <citation type="submission" date="2019-03" db="EMBL/GenBank/DDBJ databases">
        <title>Single cell metagenomics reveals metabolic interactions within the superorganism composed of flagellate Streblomastix strix and complex community of Bacteroidetes bacteria on its surface.</title>
        <authorList>
            <person name="Treitli S.C."/>
            <person name="Kolisko M."/>
            <person name="Husnik F."/>
            <person name="Keeling P."/>
            <person name="Hampl V."/>
        </authorList>
    </citation>
    <scope>NUCLEOTIDE SEQUENCE [LARGE SCALE GENOMIC DNA]</scope>
    <source>
        <strain evidence="1">ST1C</strain>
    </source>
</reference>
<dbReference type="AlphaFoldDB" id="A0A5J4TR04"/>
<gene>
    <name evidence="1" type="ORF">EZS28_044134</name>
</gene>
<organism evidence="1 2">
    <name type="scientific">Streblomastix strix</name>
    <dbReference type="NCBI Taxonomy" id="222440"/>
    <lineage>
        <taxon>Eukaryota</taxon>
        <taxon>Metamonada</taxon>
        <taxon>Preaxostyla</taxon>
        <taxon>Oxymonadida</taxon>
        <taxon>Streblomastigidae</taxon>
        <taxon>Streblomastix</taxon>
    </lineage>
</organism>
<evidence type="ECO:0000313" key="1">
    <source>
        <dbReference type="EMBL" id="KAA6360339.1"/>
    </source>
</evidence>
<protein>
    <submittedName>
        <fullName evidence="1">Uncharacterized protein</fullName>
    </submittedName>
</protein>
<accession>A0A5J4TR04</accession>
<comment type="caution">
    <text evidence="1">The sequence shown here is derived from an EMBL/GenBank/DDBJ whole genome shotgun (WGS) entry which is preliminary data.</text>
</comment>
<dbReference type="Proteomes" id="UP000324800">
    <property type="component" value="Unassembled WGS sequence"/>
</dbReference>